<feature type="region of interest" description="Disordered" evidence="10">
    <location>
        <begin position="1"/>
        <end position="22"/>
    </location>
</feature>
<evidence type="ECO:0000256" key="4">
    <source>
        <dbReference type="ARBA" id="ARBA00022806"/>
    </source>
</evidence>
<dbReference type="InterPro" id="IPR045628">
    <property type="entry name" value="Lhr_WH_dom"/>
</dbReference>
<keyword evidence="5" id="KW-0067">ATP-binding</keyword>
<dbReference type="InterPro" id="IPR013701">
    <property type="entry name" value="Lhr-like_DEAD/DEAH_assoc"/>
</dbReference>
<keyword evidence="13" id="KW-0436">Ligase</keyword>
<accession>A0ABU5EW13</accession>
<dbReference type="RefSeq" id="WP_320685971.1">
    <property type="nucleotide sequence ID" value="NZ_JAXBLV010000088.1"/>
</dbReference>
<dbReference type="PANTHER" id="PTHR47962:SF3">
    <property type="entry name" value="LARGE ATP-DEPENDENT HELICASE-RELATED PROTEIN"/>
    <property type="match status" value="1"/>
</dbReference>
<dbReference type="Pfam" id="PF00271">
    <property type="entry name" value="Helicase_C"/>
    <property type="match status" value="1"/>
</dbReference>
<evidence type="ECO:0000256" key="7">
    <source>
        <dbReference type="ARBA" id="ARBA00023204"/>
    </source>
</evidence>
<evidence type="ECO:0000313" key="14">
    <source>
        <dbReference type="Proteomes" id="UP001272242"/>
    </source>
</evidence>
<keyword evidence="2" id="KW-0227">DNA damage</keyword>
<dbReference type="NCBIfam" id="TIGR04121">
    <property type="entry name" value="DEXH_lig_assoc"/>
    <property type="match status" value="1"/>
</dbReference>
<dbReference type="InterPro" id="IPR001650">
    <property type="entry name" value="Helicase_C-like"/>
</dbReference>
<evidence type="ECO:0000256" key="8">
    <source>
        <dbReference type="ARBA" id="ARBA00023235"/>
    </source>
</evidence>
<dbReference type="PIRSF" id="PIRSF037307">
    <property type="entry name" value="Lhr-like_helic_prd"/>
    <property type="match status" value="1"/>
</dbReference>
<evidence type="ECO:0000256" key="6">
    <source>
        <dbReference type="ARBA" id="ARBA00023125"/>
    </source>
</evidence>
<evidence type="ECO:0000313" key="13">
    <source>
        <dbReference type="EMBL" id="MDY3559159.1"/>
    </source>
</evidence>
<dbReference type="InterPro" id="IPR052511">
    <property type="entry name" value="ATP-dep_Helicase"/>
</dbReference>
<dbReference type="InterPro" id="IPR027417">
    <property type="entry name" value="P-loop_NTPase"/>
</dbReference>
<keyword evidence="7" id="KW-0234">DNA repair</keyword>
<evidence type="ECO:0000256" key="1">
    <source>
        <dbReference type="ARBA" id="ARBA00022741"/>
    </source>
</evidence>
<evidence type="ECO:0000256" key="3">
    <source>
        <dbReference type="ARBA" id="ARBA00022801"/>
    </source>
</evidence>
<name>A0ABU5EW13_9BACT</name>
<feature type="region of interest" description="Disordered" evidence="10">
    <location>
        <begin position="222"/>
        <end position="241"/>
    </location>
</feature>
<dbReference type="PROSITE" id="PS51194">
    <property type="entry name" value="HELICASE_CTER"/>
    <property type="match status" value="1"/>
</dbReference>
<dbReference type="Pfam" id="PF00270">
    <property type="entry name" value="DEAD"/>
    <property type="match status" value="1"/>
</dbReference>
<evidence type="ECO:0000256" key="2">
    <source>
        <dbReference type="ARBA" id="ARBA00022763"/>
    </source>
</evidence>
<dbReference type="EMBL" id="JAXBLV010000088">
    <property type="protein sequence ID" value="MDY3559159.1"/>
    <property type="molecule type" value="Genomic_DNA"/>
</dbReference>
<evidence type="ECO:0000256" key="10">
    <source>
        <dbReference type="SAM" id="MobiDB-lite"/>
    </source>
</evidence>
<comment type="similarity">
    <text evidence="9">Belongs to the Lhr helicase family. Lhr-Core subfamily.</text>
</comment>
<feature type="domain" description="Helicase ATP-binding" evidence="11">
    <location>
        <begin position="45"/>
        <end position="227"/>
    </location>
</feature>
<keyword evidence="14" id="KW-1185">Reference proteome</keyword>
<keyword evidence="8" id="KW-0413">Isomerase</keyword>
<dbReference type="SMART" id="SM00487">
    <property type="entry name" value="DEXDc"/>
    <property type="match status" value="1"/>
</dbReference>
<comment type="caution">
    <text evidence="13">The sequence shown here is derived from an EMBL/GenBank/DDBJ whole genome shotgun (WGS) entry which is preliminary data.</text>
</comment>
<dbReference type="SUPFAM" id="SSF52540">
    <property type="entry name" value="P-loop containing nucleoside triphosphate hydrolases"/>
    <property type="match status" value="1"/>
</dbReference>
<keyword evidence="6" id="KW-0238">DNA-binding</keyword>
<dbReference type="PANTHER" id="PTHR47962">
    <property type="entry name" value="ATP-DEPENDENT HELICASE LHR-RELATED-RELATED"/>
    <property type="match status" value="1"/>
</dbReference>
<reference evidence="14" key="1">
    <citation type="journal article" date="2023" name="Mar. Drugs">
        <title>Gemmata algarum, a Novel Planctomycete Isolated from an Algal Mat, Displays Antimicrobial Activity.</title>
        <authorList>
            <person name="Kumar G."/>
            <person name="Kallscheuer N."/>
            <person name="Kashif M."/>
            <person name="Ahamad S."/>
            <person name="Jagadeeshwari U."/>
            <person name="Pannikurungottu S."/>
            <person name="Haufschild T."/>
            <person name="Kabuu M."/>
            <person name="Sasikala C."/>
            <person name="Jogler C."/>
            <person name="Ramana C."/>
        </authorList>
    </citation>
    <scope>NUCLEOTIDE SEQUENCE [LARGE SCALE GENOMIC DNA]</scope>
    <source>
        <strain evidence="14">JC673</strain>
    </source>
</reference>
<keyword evidence="1" id="KW-0547">Nucleotide-binding</keyword>
<dbReference type="InterPro" id="IPR017170">
    <property type="entry name" value="Lhr-like"/>
</dbReference>
<dbReference type="GO" id="GO:0016874">
    <property type="term" value="F:ligase activity"/>
    <property type="evidence" value="ECO:0007669"/>
    <property type="project" value="UniProtKB-KW"/>
</dbReference>
<protein>
    <submittedName>
        <fullName evidence="13">Ligase-associated DNA damage response DEXH box helicase</fullName>
    </submittedName>
</protein>
<dbReference type="Proteomes" id="UP001272242">
    <property type="component" value="Unassembled WGS sequence"/>
</dbReference>
<feature type="domain" description="Helicase C-terminal" evidence="12">
    <location>
        <begin position="277"/>
        <end position="432"/>
    </location>
</feature>
<evidence type="ECO:0000256" key="5">
    <source>
        <dbReference type="ARBA" id="ARBA00022840"/>
    </source>
</evidence>
<dbReference type="Pfam" id="PF19306">
    <property type="entry name" value="WHD_Lhr"/>
    <property type="match status" value="1"/>
</dbReference>
<gene>
    <name evidence="13" type="ORF">R5W23_006362</name>
</gene>
<dbReference type="CDD" id="cd18796">
    <property type="entry name" value="SF2_C_LHR"/>
    <property type="match status" value="1"/>
</dbReference>
<dbReference type="Gene3D" id="3.40.50.300">
    <property type="entry name" value="P-loop containing nucleotide triphosphate hydrolases"/>
    <property type="match status" value="2"/>
</dbReference>
<evidence type="ECO:0000259" key="12">
    <source>
        <dbReference type="PROSITE" id="PS51194"/>
    </source>
</evidence>
<keyword evidence="4" id="KW-0347">Helicase</keyword>
<sequence>MRGIPKPPRTKPPKPRPIDPAEVVPPDEWFARRGWEPFPFQQETWAAYRAGASGLVHASTGTGKTYAAYFGPLLEAVSEPPAVAPPPVRVLWVTPLRALSADTALALEAPLRPLGLNWDVGTRTGDTPAAARARQQKRLPTVLVTTPESLSLLLTYPDAREKFAGLRCVVCDEWHELFGSKRGVLTELALARLRTFCPHLRTWGLSATLGNLGDALAALVGGDPTSQDGREPARGSSLQTDRGRVIRGHVPKPITIDAILPPRVERFPWAGHLGLSLLPQVLAAIEEGKTALLFTNTRGQCEQWYQALLDARPEWAGQVALHHGSLDRKARDWVEDGLRAGTLRCVVCTSTLDLGVDFAPVERVLQVGSPKGVARLLQRAGRSGHRPGETSRVTCVPTHAFELVEVSAARAAAAEGRIEGRFPIDKPLDVLAQHCVGSALAGGFRADELLAEVRTAHTYRALSGMEWTWVLDFVTRGGEALKAYPDYRRVEVRDGVYGVPDAKVARRHRQSVGVITSEAVVLVRFLRGAKLGTVDESFAARLKAGDRFTFAGRTLEFVKLYEMTVWVRLAKTDADTKLRWSGSRLPLSGELSASVRAKLDEAARGLFADAEMQAVRPVLEVQARWSRVPAAGEVLAERLNTRDGHHLFLYPFEGRLVNEGVAALLAYRLSRRRPQTFTLACNDYGLELVSSDPLDLGADALKELLTPDRLTDDVLASLNAAELAKRQFREVARVAGLVNPGLPHAGRTAKQLQASSGLFYDVFREHDPSNLLLWQARREVLDRQFEVTRLRAALDRIAAGHIVVTDPPRPTPFAFPLLVERMRAAVSSETLADRVGKLAAALERKAGPE</sequence>
<organism evidence="13 14">
    <name type="scientific">Gemmata algarum</name>
    <dbReference type="NCBI Taxonomy" id="2975278"/>
    <lineage>
        <taxon>Bacteria</taxon>
        <taxon>Pseudomonadati</taxon>
        <taxon>Planctomycetota</taxon>
        <taxon>Planctomycetia</taxon>
        <taxon>Gemmatales</taxon>
        <taxon>Gemmataceae</taxon>
        <taxon>Gemmata</taxon>
    </lineage>
</organism>
<evidence type="ECO:0000256" key="9">
    <source>
        <dbReference type="ARBA" id="ARBA00093467"/>
    </source>
</evidence>
<evidence type="ECO:0000259" key="11">
    <source>
        <dbReference type="PROSITE" id="PS51192"/>
    </source>
</evidence>
<dbReference type="SMART" id="SM00490">
    <property type="entry name" value="HELICc"/>
    <property type="match status" value="1"/>
</dbReference>
<dbReference type="Pfam" id="PF08494">
    <property type="entry name" value="DEAD_assoc"/>
    <property type="match status" value="1"/>
</dbReference>
<dbReference type="InterPro" id="IPR026362">
    <property type="entry name" value="DEXH_lig_assoc"/>
</dbReference>
<dbReference type="InterPro" id="IPR011545">
    <property type="entry name" value="DEAD/DEAH_box_helicase_dom"/>
</dbReference>
<dbReference type="InterPro" id="IPR014001">
    <property type="entry name" value="Helicase_ATP-bd"/>
</dbReference>
<dbReference type="PROSITE" id="PS51192">
    <property type="entry name" value="HELICASE_ATP_BIND_1"/>
    <property type="match status" value="1"/>
</dbReference>
<proteinExistence type="inferred from homology"/>
<keyword evidence="3" id="KW-0378">Hydrolase</keyword>